<dbReference type="RefSeq" id="WP_130935038.1">
    <property type="nucleotide sequence ID" value="NZ_BMEE01000001.1"/>
</dbReference>
<feature type="transmembrane region" description="Helical" evidence="1">
    <location>
        <begin position="383"/>
        <end position="401"/>
    </location>
</feature>
<evidence type="ECO:0000313" key="3">
    <source>
        <dbReference type="Proteomes" id="UP000292372"/>
    </source>
</evidence>
<evidence type="ECO:0000256" key="1">
    <source>
        <dbReference type="SAM" id="Phobius"/>
    </source>
</evidence>
<feature type="transmembrane region" description="Helical" evidence="1">
    <location>
        <begin position="106"/>
        <end position="123"/>
    </location>
</feature>
<proteinExistence type="predicted"/>
<dbReference type="OrthoDB" id="819664at2"/>
<dbReference type="Proteomes" id="UP000292372">
    <property type="component" value="Unassembled WGS sequence"/>
</dbReference>
<feature type="transmembrane region" description="Helical" evidence="1">
    <location>
        <begin position="7"/>
        <end position="29"/>
    </location>
</feature>
<feature type="transmembrane region" description="Helical" evidence="1">
    <location>
        <begin position="80"/>
        <end position="97"/>
    </location>
</feature>
<feature type="transmembrane region" description="Helical" evidence="1">
    <location>
        <begin position="159"/>
        <end position="184"/>
    </location>
</feature>
<organism evidence="2 3">
    <name type="scientific">Hyunsoonleella pacifica</name>
    <dbReference type="NCBI Taxonomy" id="1080224"/>
    <lineage>
        <taxon>Bacteria</taxon>
        <taxon>Pseudomonadati</taxon>
        <taxon>Bacteroidota</taxon>
        <taxon>Flavobacteriia</taxon>
        <taxon>Flavobacteriales</taxon>
        <taxon>Flavobacteriaceae</taxon>
    </lineage>
</organism>
<feature type="transmembrane region" description="Helical" evidence="1">
    <location>
        <begin position="331"/>
        <end position="349"/>
    </location>
</feature>
<protein>
    <recommendedName>
        <fullName evidence="4">Glycosyltransferase RgtA/B/C/D-like domain-containing protein</fullName>
    </recommendedName>
</protein>
<comment type="caution">
    <text evidence="2">The sequence shown here is derived from an EMBL/GenBank/DDBJ whole genome shotgun (WGS) entry which is preliminary data.</text>
</comment>
<reference evidence="2 3" key="1">
    <citation type="journal article" date="2015" name="Int. J. Syst. Evol. Microbiol.">
        <title>Hyunsoonleella pacifica sp. nov., isolated from seawater of South Pacific Gyre.</title>
        <authorList>
            <person name="Gao X."/>
            <person name="Zhang Z."/>
            <person name="Dai X."/>
            <person name="Zhang X.H."/>
        </authorList>
    </citation>
    <scope>NUCLEOTIDE SEQUENCE [LARGE SCALE GENOMIC DNA]</scope>
    <source>
        <strain evidence="2 3">SW033</strain>
    </source>
</reference>
<gene>
    <name evidence="2" type="ORF">EYD46_00180</name>
</gene>
<dbReference type="EMBL" id="SIRS01000001">
    <property type="protein sequence ID" value="TBN18520.1"/>
    <property type="molecule type" value="Genomic_DNA"/>
</dbReference>
<dbReference type="AlphaFoldDB" id="A0A4Q9FS78"/>
<feature type="transmembrane region" description="Helical" evidence="1">
    <location>
        <begin position="196"/>
        <end position="213"/>
    </location>
</feature>
<evidence type="ECO:0008006" key="4">
    <source>
        <dbReference type="Google" id="ProtNLM"/>
    </source>
</evidence>
<sequence>MNNRVLLYLKWIFGVLTIIYAFFTAIYIFQIPAGRGDELLFISDLEYIETHGWIKAIKKNICIPYMLLVYPLTFLFQNHIALRLVSLILTLGMVFYFKRRNFLSKSFASLILFYLCTTIFFFYGTNDTLFNISLIIFFSELIFLYEYQKFNSALAFSALIMAFFTRALALVYIPVVVMALYLIYQNRWQFQLRLKIPLIILVVFLFFNIPSLISHKRLSYDLKSPPQSITATWVQRQYLAQLLINENKLEKGSHPTWNETENYLTLYGKESLPRGIKEALFFDFELTFKEFFKDFMNTLVLGFRQLGGVLVLLLIWPIISMLKSRKLNFKSFTPVIVILMIGIFSFIIISNVELRWLSPVFVLSLVWFSNLEHQKKLSEKYLVFNYLIFIVLVGYGSFRVLNKII</sequence>
<keyword evidence="1" id="KW-1133">Transmembrane helix</keyword>
<feature type="transmembrane region" description="Helical" evidence="1">
    <location>
        <begin position="299"/>
        <end position="319"/>
    </location>
</feature>
<keyword evidence="1" id="KW-0472">Membrane</keyword>
<keyword evidence="1" id="KW-0812">Transmembrane</keyword>
<name>A0A4Q9FS78_9FLAO</name>
<evidence type="ECO:0000313" key="2">
    <source>
        <dbReference type="EMBL" id="TBN18520.1"/>
    </source>
</evidence>
<keyword evidence="3" id="KW-1185">Reference proteome</keyword>
<accession>A0A4Q9FS78</accession>